<name>A0A397J4H0_9GLOM</name>
<organism evidence="2 3">
    <name type="scientific">Diversispora epigaea</name>
    <dbReference type="NCBI Taxonomy" id="1348612"/>
    <lineage>
        <taxon>Eukaryota</taxon>
        <taxon>Fungi</taxon>
        <taxon>Fungi incertae sedis</taxon>
        <taxon>Mucoromycota</taxon>
        <taxon>Glomeromycotina</taxon>
        <taxon>Glomeromycetes</taxon>
        <taxon>Diversisporales</taxon>
        <taxon>Diversisporaceae</taxon>
        <taxon>Diversispora</taxon>
    </lineage>
</organism>
<dbReference type="Proteomes" id="UP000266861">
    <property type="component" value="Unassembled WGS sequence"/>
</dbReference>
<sequence length="118" mass="14036">MKGAAMHWYLAQMRTYNNITIWRFSKPNNNNNKSCSNYNNNYNRLTPKDNSRPIPMGFSYLGENKPCNRTHYQKNKYFNNKNNNYNNSNNKGNNKRKEIKGNCFKCGKPGHYVKKYYS</sequence>
<feature type="region of interest" description="Disordered" evidence="1">
    <location>
        <begin position="77"/>
        <end position="98"/>
    </location>
</feature>
<proteinExistence type="predicted"/>
<dbReference type="AlphaFoldDB" id="A0A397J4H0"/>
<reference evidence="2 3" key="1">
    <citation type="submission" date="2018-08" db="EMBL/GenBank/DDBJ databases">
        <title>Genome and evolution of the arbuscular mycorrhizal fungus Diversispora epigaea (formerly Glomus versiforme) and its bacterial endosymbionts.</title>
        <authorList>
            <person name="Sun X."/>
            <person name="Fei Z."/>
            <person name="Harrison M."/>
        </authorList>
    </citation>
    <scope>NUCLEOTIDE SEQUENCE [LARGE SCALE GENOMIC DNA]</scope>
    <source>
        <strain evidence="2 3">IT104</strain>
    </source>
</reference>
<accession>A0A397J4H0</accession>
<evidence type="ECO:0000313" key="3">
    <source>
        <dbReference type="Proteomes" id="UP000266861"/>
    </source>
</evidence>
<gene>
    <name evidence="2" type="ORF">Glove_130g113</name>
</gene>
<evidence type="ECO:0000313" key="2">
    <source>
        <dbReference type="EMBL" id="RHZ80906.1"/>
    </source>
</evidence>
<comment type="caution">
    <text evidence="2">The sequence shown here is derived from an EMBL/GenBank/DDBJ whole genome shotgun (WGS) entry which is preliminary data.</text>
</comment>
<feature type="compositionally biased region" description="Low complexity" evidence="1">
    <location>
        <begin position="77"/>
        <end position="92"/>
    </location>
</feature>
<keyword evidence="3" id="KW-1185">Reference proteome</keyword>
<dbReference type="EMBL" id="PQFF01000121">
    <property type="protein sequence ID" value="RHZ80906.1"/>
    <property type="molecule type" value="Genomic_DNA"/>
</dbReference>
<evidence type="ECO:0000256" key="1">
    <source>
        <dbReference type="SAM" id="MobiDB-lite"/>
    </source>
</evidence>
<protein>
    <submittedName>
        <fullName evidence="2">Uncharacterized protein</fullName>
    </submittedName>
</protein>